<gene>
    <name evidence="6" type="ORF">WA026_011714</name>
</gene>
<sequence length="275" mass="30739">MGSSLWYADSIQNITSSHQRYSKIIGVLWAIFTVCYLVISSTAFFAPEWIALEGHNFGKIGLWSVCTEGEQNQICFGKLENFMSFPGRSFQAATIFAGLAVFSAVLTICAMLFFLCCHSSTVFFTCAWMQLFSGICMVAGCVTFPLGWSEEVVQTICLNSKQFVLGHCEFRLGFLLAILTILDAFVLCVLAFIQASQYSNLKKDSTTPYQAGEFNTHLGDSISINGSGKSLNLHPVYLMHPGQEDDYSQFSHRTVPRTIQYSREHLPYSAHNFHM</sequence>
<dbReference type="GO" id="GO:0005886">
    <property type="term" value="C:plasma membrane"/>
    <property type="evidence" value="ECO:0007669"/>
    <property type="project" value="TreeGrafter"/>
</dbReference>
<feature type="transmembrane region" description="Helical" evidence="5">
    <location>
        <begin position="24"/>
        <end position="46"/>
    </location>
</feature>
<feature type="transmembrane region" description="Helical" evidence="5">
    <location>
        <begin position="122"/>
        <end position="146"/>
    </location>
</feature>
<evidence type="ECO:0000256" key="4">
    <source>
        <dbReference type="ARBA" id="ARBA00023136"/>
    </source>
</evidence>
<keyword evidence="2 5" id="KW-0812">Transmembrane</keyword>
<dbReference type="PANTHER" id="PTHR12489">
    <property type="entry name" value="LIPOMA HMGIC FUSION PARTNER-LIKE PROTEIN"/>
    <property type="match status" value="1"/>
</dbReference>
<proteinExistence type="predicted"/>
<keyword evidence="4 5" id="KW-0472">Membrane</keyword>
<evidence type="ECO:0000313" key="7">
    <source>
        <dbReference type="Proteomes" id="UP001431783"/>
    </source>
</evidence>
<comment type="caution">
    <text evidence="6">The sequence shown here is derived from an EMBL/GenBank/DDBJ whole genome shotgun (WGS) entry which is preliminary data.</text>
</comment>
<dbReference type="AlphaFoldDB" id="A0AAW1UM34"/>
<dbReference type="InterPro" id="IPR019372">
    <property type="entry name" value="LHFPL"/>
</dbReference>
<keyword evidence="3 5" id="KW-1133">Transmembrane helix</keyword>
<name>A0AAW1UM34_9CUCU</name>
<evidence type="ECO:0000313" key="6">
    <source>
        <dbReference type="EMBL" id="KAK9880469.1"/>
    </source>
</evidence>
<keyword evidence="7" id="KW-1185">Reference proteome</keyword>
<accession>A0AAW1UM34</accession>
<feature type="transmembrane region" description="Helical" evidence="5">
    <location>
        <begin position="90"/>
        <end position="115"/>
    </location>
</feature>
<dbReference type="Pfam" id="PF10242">
    <property type="entry name" value="L_HMGIC_fpl"/>
    <property type="match status" value="1"/>
</dbReference>
<dbReference type="GO" id="GO:0007605">
    <property type="term" value="P:sensory perception of sound"/>
    <property type="evidence" value="ECO:0007669"/>
    <property type="project" value="TreeGrafter"/>
</dbReference>
<reference evidence="6 7" key="1">
    <citation type="submission" date="2023-03" db="EMBL/GenBank/DDBJ databases">
        <title>Genome insight into feeding habits of ladybird beetles.</title>
        <authorList>
            <person name="Li H.-S."/>
            <person name="Huang Y.-H."/>
            <person name="Pang H."/>
        </authorList>
    </citation>
    <scope>NUCLEOTIDE SEQUENCE [LARGE SCALE GENOMIC DNA]</scope>
    <source>
        <strain evidence="6">SYSU_2023b</strain>
        <tissue evidence="6">Whole body</tissue>
    </source>
</reference>
<dbReference type="Gene3D" id="1.20.140.150">
    <property type="match status" value="1"/>
</dbReference>
<evidence type="ECO:0008006" key="8">
    <source>
        <dbReference type="Google" id="ProtNLM"/>
    </source>
</evidence>
<feature type="transmembrane region" description="Helical" evidence="5">
    <location>
        <begin position="172"/>
        <end position="193"/>
    </location>
</feature>
<evidence type="ECO:0000256" key="1">
    <source>
        <dbReference type="ARBA" id="ARBA00004141"/>
    </source>
</evidence>
<protein>
    <recommendedName>
        <fullName evidence="8">LHFPL tetraspan subfamily member 3 protein</fullName>
    </recommendedName>
</protein>
<organism evidence="6 7">
    <name type="scientific">Henosepilachna vigintioctopunctata</name>
    <dbReference type="NCBI Taxonomy" id="420089"/>
    <lineage>
        <taxon>Eukaryota</taxon>
        <taxon>Metazoa</taxon>
        <taxon>Ecdysozoa</taxon>
        <taxon>Arthropoda</taxon>
        <taxon>Hexapoda</taxon>
        <taxon>Insecta</taxon>
        <taxon>Pterygota</taxon>
        <taxon>Neoptera</taxon>
        <taxon>Endopterygota</taxon>
        <taxon>Coleoptera</taxon>
        <taxon>Polyphaga</taxon>
        <taxon>Cucujiformia</taxon>
        <taxon>Coccinelloidea</taxon>
        <taxon>Coccinellidae</taxon>
        <taxon>Epilachninae</taxon>
        <taxon>Epilachnini</taxon>
        <taxon>Henosepilachna</taxon>
    </lineage>
</organism>
<comment type="subcellular location">
    <subcellularLocation>
        <location evidence="1">Membrane</location>
        <topology evidence="1">Multi-pass membrane protein</topology>
    </subcellularLocation>
</comment>
<evidence type="ECO:0000256" key="3">
    <source>
        <dbReference type="ARBA" id="ARBA00022989"/>
    </source>
</evidence>
<dbReference type="EMBL" id="JARQZJ010000065">
    <property type="protein sequence ID" value="KAK9880469.1"/>
    <property type="molecule type" value="Genomic_DNA"/>
</dbReference>
<evidence type="ECO:0000256" key="2">
    <source>
        <dbReference type="ARBA" id="ARBA00022692"/>
    </source>
</evidence>
<dbReference type="Proteomes" id="UP001431783">
    <property type="component" value="Unassembled WGS sequence"/>
</dbReference>
<dbReference type="PANTHER" id="PTHR12489:SF1">
    <property type="entry name" value="LP10272P"/>
    <property type="match status" value="1"/>
</dbReference>
<evidence type="ECO:0000256" key="5">
    <source>
        <dbReference type="SAM" id="Phobius"/>
    </source>
</evidence>